<sequence length="157" mass="16819">MEKQLVLKAESLKRAAFFGVAISTVATLTAIVVIPMMYAHMQNVETTLQEEIHFCQRRTHDLWDRYAHLQKDGFQGRLKRAANHRAEGMTGHRAAARGYRTYDIYDHNGGNGGSSAGVVDNGNYGGISGGSIGVDNGGSFVEEASCCSCGIGLAGPP</sequence>
<evidence type="ECO:0000259" key="3">
    <source>
        <dbReference type="SMART" id="SM01088"/>
    </source>
</evidence>
<dbReference type="InterPro" id="IPR002486">
    <property type="entry name" value="Col_cuticle_N"/>
</dbReference>
<dbReference type="Pfam" id="PF01484">
    <property type="entry name" value="Col_cuticle_N"/>
    <property type="match status" value="1"/>
</dbReference>
<evidence type="ECO:0000313" key="5">
    <source>
        <dbReference type="WBParaSite" id="L893_g1327.t1"/>
    </source>
</evidence>
<keyword evidence="2" id="KW-0472">Membrane</keyword>
<keyword evidence="2" id="KW-0812">Transmembrane</keyword>
<feature type="domain" description="Nematode cuticle collagen N-terminal" evidence="3">
    <location>
        <begin position="14"/>
        <end position="66"/>
    </location>
</feature>
<feature type="transmembrane region" description="Helical" evidence="2">
    <location>
        <begin position="15"/>
        <end position="38"/>
    </location>
</feature>
<dbReference type="AlphaFoldDB" id="A0A1I7Y7I3"/>
<reference evidence="5" key="1">
    <citation type="submission" date="2016-11" db="UniProtKB">
        <authorList>
            <consortium name="WormBaseParasite"/>
        </authorList>
    </citation>
    <scope>IDENTIFICATION</scope>
</reference>
<proteinExistence type="predicted"/>
<dbReference type="GO" id="GO:0042302">
    <property type="term" value="F:structural constituent of cuticle"/>
    <property type="evidence" value="ECO:0007669"/>
    <property type="project" value="InterPro"/>
</dbReference>
<protein>
    <submittedName>
        <fullName evidence="5">Col_cuticle_N domain-containing protein</fullName>
    </submittedName>
</protein>
<organism evidence="4 5">
    <name type="scientific">Steinernema glaseri</name>
    <dbReference type="NCBI Taxonomy" id="37863"/>
    <lineage>
        <taxon>Eukaryota</taxon>
        <taxon>Metazoa</taxon>
        <taxon>Ecdysozoa</taxon>
        <taxon>Nematoda</taxon>
        <taxon>Chromadorea</taxon>
        <taxon>Rhabditida</taxon>
        <taxon>Tylenchina</taxon>
        <taxon>Panagrolaimomorpha</taxon>
        <taxon>Strongyloidoidea</taxon>
        <taxon>Steinernematidae</taxon>
        <taxon>Steinernema</taxon>
    </lineage>
</organism>
<dbReference type="SMART" id="SM01088">
    <property type="entry name" value="Col_cuticle_N"/>
    <property type="match status" value="1"/>
</dbReference>
<dbReference type="WBParaSite" id="L893_g1327.t1">
    <property type="protein sequence ID" value="L893_g1327.t1"/>
    <property type="gene ID" value="L893_g1327"/>
</dbReference>
<dbReference type="Proteomes" id="UP000095287">
    <property type="component" value="Unplaced"/>
</dbReference>
<accession>A0A1I7Y7I3</accession>
<name>A0A1I7Y7I3_9BILA</name>
<keyword evidence="2" id="KW-1133">Transmembrane helix</keyword>
<evidence type="ECO:0000313" key="4">
    <source>
        <dbReference type="Proteomes" id="UP000095287"/>
    </source>
</evidence>
<keyword evidence="1" id="KW-0677">Repeat</keyword>
<evidence type="ECO:0000256" key="2">
    <source>
        <dbReference type="SAM" id="Phobius"/>
    </source>
</evidence>
<keyword evidence="4" id="KW-1185">Reference proteome</keyword>
<evidence type="ECO:0000256" key="1">
    <source>
        <dbReference type="ARBA" id="ARBA00022737"/>
    </source>
</evidence>